<keyword evidence="3" id="KW-0804">Transcription</keyword>
<dbReference type="AlphaFoldDB" id="A0A1I4JFD6"/>
<sequence>MWGAIMILQRVGIPIYLQIKTYILDKIKSGEYVSGAKIPTERELSTELGVSRNTVSAAYKELLLEGVLEAQQGRGTFVKTATDDAEEQVIGGRRERLVKIIDDAMAKVVELGFTVDQFAAIASIRAIEKNQAVKELRVAVVDCASEFIQRFINQIGQIANVRFETVMLADLMEGRTPVELLQACDLVVTTLGHQAAVVSLLGKASKVIGVATVPNLDAVIKLARLPANTQVAIVAKSDAFVTNLQNLLEKTSINQLKFRIVQSSDFSEVNRMIANYKVVIVSEEREMLVRQMVNESQEVITFYYEIDRGSLNQVLMKLVSQAL</sequence>
<dbReference type="PRINTS" id="PR00035">
    <property type="entry name" value="HTHGNTR"/>
</dbReference>
<dbReference type="CDD" id="cd07377">
    <property type="entry name" value="WHTH_GntR"/>
    <property type="match status" value="1"/>
</dbReference>
<dbReference type="Gene3D" id="1.10.10.10">
    <property type="entry name" value="Winged helix-like DNA-binding domain superfamily/Winged helix DNA-binding domain"/>
    <property type="match status" value="1"/>
</dbReference>
<keyword evidence="1" id="KW-0805">Transcription regulation</keyword>
<dbReference type="STRING" id="1123291.SAMN04490355_101244"/>
<dbReference type="FunFam" id="1.10.10.10:FF:000079">
    <property type="entry name" value="GntR family transcriptional regulator"/>
    <property type="match status" value="1"/>
</dbReference>
<dbReference type="InterPro" id="IPR036388">
    <property type="entry name" value="WH-like_DNA-bd_sf"/>
</dbReference>
<dbReference type="Proteomes" id="UP000199520">
    <property type="component" value="Unassembled WGS sequence"/>
</dbReference>
<evidence type="ECO:0000256" key="3">
    <source>
        <dbReference type="ARBA" id="ARBA00023163"/>
    </source>
</evidence>
<accession>A0A1I4JFD6</accession>
<dbReference type="SMART" id="SM00345">
    <property type="entry name" value="HTH_GNTR"/>
    <property type="match status" value="1"/>
</dbReference>
<evidence type="ECO:0000256" key="1">
    <source>
        <dbReference type="ARBA" id="ARBA00023015"/>
    </source>
</evidence>
<dbReference type="PANTHER" id="PTHR38445:SF9">
    <property type="entry name" value="HTH-TYPE TRANSCRIPTIONAL REPRESSOR YTRA"/>
    <property type="match status" value="1"/>
</dbReference>
<keyword evidence="6" id="KW-1185">Reference proteome</keyword>
<dbReference type="PANTHER" id="PTHR38445">
    <property type="entry name" value="HTH-TYPE TRANSCRIPTIONAL REPRESSOR YTRA"/>
    <property type="match status" value="1"/>
</dbReference>
<dbReference type="Pfam" id="PF00392">
    <property type="entry name" value="GntR"/>
    <property type="match status" value="1"/>
</dbReference>
<dbReference type="GO" id="GO:0003677">
    <property type="term" value="F:DNA binding"/>
    <property type="evidence" value="ECO:0007669"/>
    <property type="project" value="UniProtKB-KW"/>
</dbReference>
<evidence type="ECO:0000313" key="6">
    <source>
        <dbReference type="Proteomes" id="UP000199520"/>
    </source>
</evidence>
<gene>
    <name evidence="5" type="ORF">SAMN04490355_101244</name>
</gene>
<protein>
    <submittedName>
        <fullName evidence="5">Transcriptional regulator, GntR family</fullName>
    </submittedName>
</protein>
<name>A0A1I4JFD6_9FIRM</name>
<evidence type="ECO:0000313" key="5">
    <source>
        <dbReference type="EMBL" id="SFL65260.1"/>
    </source>
</evidence>
<dbReference type="InterPro" id="IPR036390">
    <property type="entry name" value="WH_DNA-bd_sf"/>
</dbReference>
<feature type="domain" description="HTH gntR-type" evidence="4">
    <location>
        <begin position="13"/>
        <end position="81"/>
    </location>
</feature>
<dbReference type="GO" id="GO:0003700">
    <property type="term" value="F:DNA-binding transcription factor activity"/>
    <property type="evidence" value="ECO:0007669"/>
    <property type="project" value="InterPro"/>
</dbReference>
<keyword evidence="2" id="KW-0238">DNA-binding</keyword>
<dbReference type="SUPFAM" id="SSF46785">
    <property type="entry name" value="Winged helix' DNA-binding domain"/>
    <property type="match status" value="1"/>
</dbReference>
<reference evidence="6" key="1">
    <citation type="submission" date="2016-10" db="EMBL/GenBank/DDBJ databases">
        <authorList>
            <person name="Varghese N."/>
            <person name="Submissions S."/>
        </authorList>
    </citation>
    <scope>NUCLEOTIDE SEQUENCE [LARGE SCALE GENOMIC DNA]</scope>
    <source>
        <strain evidence="6">DSM 13327</strain>
    </source>
</reference>
<evidence type="ECO:0000256" key="2">
    <source>
        <dbReference type="ARBA" id="ARBA00023125"/>
    </source>
</evidence>
<dbReference type="PROSITE" id="PS50949">
    <property type="entry name" value="HTH_GNTR"/>
    <property type="match status" value="1"/>
</dbReference>
<dbReference type="InterPro" id="IPR000524">
    <property type="entry name" value="Tscrpt_reg_HTH_GntR"/>
</dbReference>
<organism evidence="5 6">
    <name type="scientific">Pelosinus propionicus DSM 13327</name>
    <dbReference type="NCBI Taxonomy" id="1123291"/>
    <lineage>
        <taxon>Bacteria</taxon>
        <taxon>Bacillati</taxon>
        <taxon>Bacillota</taxon>
        <taxon>Negativicutes</taxon>
        <taxon>Selenomonadales</taxon>
        <taxon>Sporomusaceae</taxon>
        <taxon>Pelosinus</taxon>
    </lineage>
</organism>
<dbReference type="EMBL" id="FOTS01000012">
    <property type="protein sequence ID" value="SFL65260.1"/>
    <property type="molecule type" value="Genomic_DNA"/>
</dbReference>
<evidence type="ECO:0000259" key="4">
    <source>
        <dbReference type="PROSITE" id="PS50949"/>
    </source>
</evidence>
<proteinExistence type="predicted"/>